<gene>
    <name evidence="2" type="ORF">G2W53_007312</name>
</gene>
<accession>A0A835CFJ8</accession>
<evidence type="ECO:0000313" key="2">
    <source>
        <dbReference type="EMBL" id="KAF7838830.1"/>
    </source>
</evidence>
<keyword evidence="3" id="KW-1185">Reference proteome</keyword>
<dbReference type="EMBL" id="JAAIUW010000003">
    <property type="protein sequence ID" value="KAF7838830.1"/>
    <property type="molecule type" value="Genomic_DNA"/>
</dbReference>
<reference evidence="2" key="1">
    <citation type="submission" date="2020-09" db="EMBL/GenBank/DDBJ databases">
        <title>Genome-Enabled Discovery of Anthraquinone Biosynthesis in Senna tora.</title>
        <authorList>
            <person name="Kang S.-H."/>
            <person name="Pandey R.P."/>
            <person name="Lee C.-M."/>
            <person name="Sim J.-S."/>
            <person name="Jeong J.-T."/>
            <person name="Choi B.-S."/>
            <person name="Jung M."/>
            <person name="Ginzburg D."/>
            <person name="Zhao K."/>
            <person name="Won S.Y."/>
            <person name="Oh T.-J."/>
            <person name="Yu Y."/>
            <person name="Kim N.-H."/>
            <person name="Lee O.R."/>
            <person name="Lee T.-H."/>
            <person name="Bashyal P."/>
            <person name="Kim T.-S."/>
            <person name="Lee W.-H."/>
            <person name="Kawkins C."/>
            <person name="Kim C.-K."/>
            <person name="Kim J.S."/>
            <person name="Ahn B.O."/>
            <person name="Rhee S.Y."/>
            <person name="Sohng J.K."/>
        </authorList>
    </citation>
    <scope>NUCLEOTIDE SEQUENCE</scope>
    <source>
        <tissue evidence="2">Leaf</tissue>
    </source>
</reference>
<protein>
    <submittedName>
        <fullName evidence="2">Uncharacterized protein</fullName>
    </submittedName>
</protein>
<feature type="compositionally biased region" description="Basic and acidic residues" evidence="1">
    <location>
        <begin position="27"/>
        <end position="40"/>
    </location>
</feature>
<comment type="caution">
    <text evidence="2">The sequence shown here is derived from an EMBL/GenBank/DDBJ whole genome shotgun (WGS) entry which is preliminary data.</text>
</comment>
<evidence type="ECO:0000313" key="3">
    <source>
        <dbReference type="Proteomes" id="UP000634136"/>
    </source>
</evidence>
<name>A0A835CFJ8_9FABA</name>
<evidence type="ECO:0000256" key="1">
    <source>
        <dbReference type="SAM" id="MobiDB-lite"/>
    </source>
</evidence>
<dbReference type="AlphaFoldDB" id="A0A835CFJ8"/>
<feature type="region of interest" description="Disordered" evidence="1">
    <location>
        <begin position="13"/>
        <end position="44"/>
    </location>
</feature>
<sequence length="262" mass="30781">MSKRVKEWEYIRESEQRLSEKIPGGAHRPDGERERGEKASARARNPMKWETRNSMRILWPILGVHVSNPVIVNIDSSFMPDWICHILEEGEQGHHNDLLLLLITICWSIYTQRNRILFQQGQGDIMECLNRAYRVIDELRSSAYLQRQDPFFEIATPRRSTRRTSLNATSASIHSNFTSHWNFFPRIGRKVFGIFRHQVDNLQPLCYLITEQDQDARLALLRTIRLFLETYGTENMGPIAFDVPDHHTIHHIYNIPKANTRY</sequence>
<dbReference type="Proteomes" id="UP000634136">
    <property type="component" value="Unassembled WGS sequence"/>
</dbReference>
<organism evidence="2 3">
    <name type="scientific">Senna tora</name>
    <dbReference type="NCBI Taxonomy" id="362788"/>
    <lineage>
        <taxon>Eukaryota</taxon>
        <taxon>Viridiplantae</taxon>
        <taxon>Streptophyta</taxon>
        <taxon>Embryophyta</taxon>
        <taxon>Tracheophyta</taxon>
        <taxon>Spermatophyta</taxon>
        <taxon>Magnoliopsida</taxon>
        <taxon>eudicotyledons</taxon>
        <taxon>Gunneridae</taxon>
        <taxon>Pentapetalae</taxon>
        <taxon>rosids</taxon>
        <taxon>fabids</taxon>
        <taxon>Fabales</taxon>
        <taxon>Fabaceae</taxon>
        <taxon>Caesalpinioideae</taxon>
        <taxon>Cassia clade</taxon>
        <taxon>Senna</taxon>
    </lineage>
</organism>
<proteinExistence type="predicted"/>